<evidence type="ECO:0000313" key="2">
    <source>
        <dbReference type="EMBL" id="PJA20425.1"/>
    </source>
</evidence>
<dbReference type="SUPFAM" id="SSF51735">
    <property type="entry name" value="NAD(P)-binding Rossmann-fold domains"/>
    <property type="match status" value="1"/>
</dbReference>
<dbReference type="FunFam" id="3.40.50.720:FF:000084">
    <property type="entry name" value="Short-chain dehydrogenase reductase"/>
    <property type="match status" value="1"/>
</dbReference>
<dbReference type="EMBL" id="PFQF01000028">
    <property type="protein sequence ID" value="PJA20425.1"/>
    <property type="molecule type" value="Genomic_DNA"/>
</dbReference>
<dbReference type="Proteomes" id="UP000230137">
    <property type="component" value="Unassembled WGS sequence"/>
</dbReference>
<dbReference type="InterPro" id="IPR002347">
    <property type="entry name" value="SDR_fam"/>
</dbReference>
<gene>
    <name evidence="2" type="ORF">COX60_01825</name>
</gene>
<protein>
    <submittedName>
        <fullName evidence="2">SDR family oxidoreductase</fullName>
    </submittedName>
</protein>
<comment type="similarity">
    <text evidence="1">Belongs to the short-chain dehydrogenases/reductases (SDR) family.</text>
</comment>
<dbReference type="PANTHER" id="PTHR42879:SF2">
    <property type="entry name" value="3-OXOACYL-[ACYL-CARRIER-PROTEIN] REDUCTASE FABG"/>
    <property type="match status" value="1"/>
</dbReference>
<dbReference type="PRINTS" id="PR00080">
    <property type="entry name" value="SDRFAMILY"/>
</dbReference>
<proteinExistence type="inferred from homology"/>
<dbReference type="InterPro" id="IPR036291">
    <property type="entry name" value="NAD(P)-bd_dom_sf"/>
</dbReference>
<dbReference type="AlphaFoldDB" id="A0A2M7W438"/>
<dbReference type="PANTHER" id="PTHR42879">
    <property type="entry name" value="3-OXOACYL-(ACYL-CARRIER-PROTEIN) REDUCTASE"/>
    <property type="match status" value="1"/>
</dbReference>
<sequence length="276" mass="29524">MENSYQKLENSKLLDLTGKTAIVTGGAMGIGRGIVERLAEAGANVVIADFDLESANKTVEELTAKRYSLYAVKADVSSEEDVQNMVKSTVEKFGSVDILVNNAGIYPSVPLSKMAKEDFEKVIAVNLRGVFLCVEEVSDQMITQGKSGKIINITSIDALHPSMIGLSAYDASKHGVWGFTKNVALELAEHKIWVNAVAPGGIATPGVAKMNQPKEGQAPAPQVNQEEMIKAFMAKIPMHRFGESDEIGKVVLFLASDMSSFMTGSQIVVDGGALLS</sequence>
<dbReference type="PRINTS" id="PR00081">
    <property type="entry name" value="GDHRDH"/>
</dbReference>
<reference evidence="3" key="1">
    <citation type="submission" date="2017-09" db="EMBL/GenBank/DDBJ databases">
        <title>Depth-based differentiation of microbial function through sediment-hosted aquifers and enrichment of novel symbionts in the deep terrestrial subsurface.</title>
        <authorList>
            <person name="Probst A.J."/>
            <person name="Ladd B."/>
            <person name="Jarett J.K."/>
            <person name="Geller-Mcgrath D.E."/>
            <person name="Sieber C.M.K."/>
            <person name="Emerson J.B."/>
            <person name="Anantharaman K."/>
            <person name="Thomas B.C."/>
            <person name="Malmstrom R."/>
            <person name="Stieglmeier M."/>
            <person name="Klingl A."/>
            <person name="Woyke T."/>
            <person name="Ryan C.M."/>
            <person name="Banfield J.F."/>
        </authorList>
    </citation>
    <scope>NUCLEOTIDE SEQUENCE [LARGE SCALE GENOMIC DNA]</scope>
</reference>
<dbReference type="InterPro" id="IPR050259">
    <property type="entry name" value="SDR"/>
</dbReference>
<accession>A0A2M7W438</accession>
<evidence type="ECO:0000256" key="1">
    <source>
        <dbReference type="ARBA" id="ARBA00006484"/>
    </source>
</evidence>
<dbReference type="Pfam" id="PF13561">
    <property type="entry name" value="adh_short_C2"/>
    <property type="match status" value="1"/>
</dbReference>
<dbReference type="Gene3D" id="3.40.50.720">
    <property type="entry name" value="NAD(P)-binding Rossmann-like Domain"/>
    <property type="match status" value="1"/>
</dbReference>
<dbReference type="NCBIfam" id="NF005559">
    <property type="entry name" value="PRK07231.1"/>
    <property type="match status" value="1"/>
</dbReference>
<evidence type="ECO:0000313" key="3">
    <source>
        <dbReference type="Proteomes" id="UP000230137"/>
    </source>
</evidence>
<name>A0A2M7W438_9BACT</name>
<organism evidence="2 3">
    <name type="scientific">Candidatus Berkelbacteria bacterium CG_4_10_14_0_2_um_filter_35_9_33_12</name>
    <dbReference type="NCBI Taxonomy" id="1974499"/>
    <lineage>
        <taxon>Bacteria</taxon>
        <taxon>Candidatus Berkelbacteria</taxon>
    </lineage>
</organism>
<comment type="caution">
    <text evidence="2">The sequence shown here is derived from an EMBL/GenBank/DDBJ whole genome shotgun (WGS) entry which is preliminary data.</text>
</comment>